<dbReference type="AlphaFoldDB" id="A0AB34JKB1"/>
<feature type="compositionally biased region" description="Basic and acidic residues" evidence="1">
    <location>
        <begin position="292"/>
        <end position="327"/>
    </location>
</feature>
<dbReference type="PROSITE" id="PS50280">
    <property type="entry name" value="SET"/>
    <property type="match status" value="1"/>
</dbReference>
<feature type="region of interest" description="Disordered" evidence="1">
    <location>
        <begin position="292"/>
        <end position="339"/>
    </location>
</feature>
<evidence type="ECO:0000256" key="1">
    <source>
        <dbReference type="SAM" id="MobiDB-lite"/>
    </source>
</evidence>
<dbReference type="CDD" id="cd20071">
    <property type="entry name" value="SET_SMYD"/>
    <property type="match status" value="1"/>
</dbReference>
<organism evidence="3 4">
    <name type="scientific">Prymnesium parvum</name>
    <name type="common">Toxic golden alga</name>
    <dbReference type="NCBI Taxonomy" id="97485"/>
    <lineage>
        <taxon>Eukaryota</taxon>
        <taxon>Haptista</taxon>
        <taxon>Haptophyta</taxon>
        <taxon>Prymnesiophyceae</taxon>
        <taxon>Prymnesiales</taxon>
        <taxon>Prymnesiaceae</taxon>
        <taxon>Prymnesium</taxon>
    </lineage>
</organism>
<evidence type="ECO:0000313" key="3">
    <source>
        <dbReference type="EMBL" id="KAL1521413.1"/>
    </source>
</evidence>
<dbReference type="InterPro" id="IPR046341">
    <property type="entry name" value="SET_dom_sf"/>
</dbReference>
<sequence>MAEDELPAELLLHVQGLRAEALALREVPTLGSTLVARRPLPAGALLFREAPLLSASPLRAIAPPLRATYQQGAAQLGLHLDDLLVAHAAARAAASVRAAALAAFCSVEACGASHPLARSAALTAEWCVAHDAEWARVGMAREQLERLLVACALNAFGYLADGRTGGATSLYLLGSKFTHRCIDPAAVFHGQEGMLAFRTIRPVEEGEVLTISYLGPWGRASAPARRRLLYESKGFACLCADCLAADRLRLLPCPSCAPRDEHGLLTAPAHAHVVRVPLSHDPATVEIAAEAEGKGEGKGMGEAEAEGKGMAEAEAEAEGKGEGKGMAEAEAEAEGGGALAAVGRPPRGVRGIWRCEACATHFEDRELDVACTPPEGAWPLSLPPGGLLAWEAALEEAAHNLMTALLSSEEAPPHPSLRRMAALLAAVRRVVGGVHWVTVALVELQLDHWLELAVAHAPGERREAEAALLGRMRGEAAVDFDRWARRPSLRASHVLHGSPRLGYARSLPHLFDSIWQSTMVVVQHQRAVGTELWATLPELILALQAWGDAYTRDFLAAPAWPAEDEAMRSVPGDLRFPLCIGRSFQDGSTRGEVLSALLEDTLQQTRIEYGSDSDDAADIAKLYDWIVGLIGN</sequence>
<protein>
    <recommendedName>
        <fullName evidence="2">SET domain-containing protein</fullName>
    </recommendedName>
</protein>
<dbReference type="EMBL" id="JBGBPQ010000007">
    <property type="protein sequence ID" value="KAL1521413.1"/>
    <property type="molecule type" value="Genomic_DNA"/>
</dbReference>
<name>A0AB34JKB1_PRYPA</name>
<dbReference type="Gene3D" id="2.170.270.10">
    <property type="entry name" value="SET domain"/>
    <property type="match status" value="1"/>
</dbReference>
<evidence type="ECO:0000259" key="2">
    <source>
        <dbReference type="PROSITE" id="PS50280"/>
    </source>
</evidence>
<dbReference type="SUPFAM" id="SSF82199">
    <property type="entry name" value="SET domain"/>
    <property type="match status" value="1"/>
</dbReference>
<dbReference type="Proteomes" id="UP001515480">
    <property type="component" value="Unassembled WGS sequence"/>
</dbReference>
<gene>
    <name evidence="3" type="ORF">AB1Y20_021077</name>
</gene>
<dbReference type="InterPro" id="IPR001214">
    <property type="entry name" value="SET_dom"/>
</dbReference>
<accession>A0AB34JKB1</accession>
<dbReference type="PANTHER" id="PTHR12197:SF251">
    <property type="entry name" value="EG:BACR7C10.4 PROTEIN"/>
    <property type="match status" value="1"/>
</dbReference>
<keyword evidence="4" id="KW-1185">Reference proteome</keyword>
<feature type="domain" description="SET" evidence="2">
    <location>
        <begin position="20"/>
        <end position="214"/>
    </location>
</feature>
<dbReference type="PANTHER" id="PTHR12197">
    <property type="entry name" value="HISTONE-LYSINE N-METHYLTRANSFERASE SMYD"/>
    <property type="match status" value="1"/>
</dbReference>
<proteinExistence type="predicted"/>
<reference evidence="3 4" key="1">
    <citation type="journal article" date="2024" name="Science">
        <title>Giant polyketide synthase enzymes in the biosynthesis of giant marine polyether toxins.</title>
        <authorList>
            <person name="Fallon T.R."/>
            <person name="Shende V.V."/>
            <person name="Wierzbicki I.H."/>
            <person name="Pendleton A.L."/>
            <person name="Watervoot N.F."/>
            <person name="Auber R.P."/>
            <person name="Gonzalez D.J."/>
            <person name="Wisecaver J.H."/>
            <person name="Moore B.S."/>
        </authorList>
    </citation>
    <scope>NUCLEOTIDE SEQUENCE [LARGE SCALE GENOMIC DNA]</scope>
    <source>
        <strain evidence="3 4">12B1</strain>
    </source>
</reference>
<comment type="caution">
    <text evidence="3">The sequence shown here is derived from an EMBL/GenBank/DDBJ whole genome shotgun (WGS) entry which is preliminary data.</text>
</comment>
<evidence type="ECO:0000313" key="4">
    <source>
        <dbReference type="Proteomes" id="UP001515480"/>
    </source>
</evidence>
<dbReference type="InterPro" id="IPR050869">
    <property type="entry name" value="H3K4_H4K5_MeTrfase"/>
</dbReference>
<dbReference type="GO" id="GO:0005634">
    <property type="term" value="C:nucleus"/>
    <property type="evidence" value="ECO:0007669"/>
    <property type="project" value="TreeGrafter"/>
</dbReference>